<dbReference type="Proteomes" id="UP000682782">
    <property type="component" value="Chromosome"/>
</dbReference>
<reference evidence="1" key="1">
    <citation type="submission" date="2021-01" db="EMBL/GenBank/DDBJ databases">
        <title>Complete genome sequence of Clostridiales bacterium R-7.</title>
        <authorList>
            <person name="Mahoney-Kurpe S.C."/>
            <person name="Palevich N."/>
            <person name="Koike S."/>
            <person name="Moon C.D."/>
            <person name="Attwood G.T."/>
        </authorList>
    </citation>
    <scope>NUCLEOTIDE SEQUENCE</scope>
    <source>
        <strain evidence="1">R-7</strain>
    </source>
</reference>
<accession>A0AC61MXY7</accession>
<evidence type="ECO:0000313" key="1">
    <source>
        <dbReference type="EMBL" id="QUC67895.1"/>
    </source>
</evidence>
<keyword evidence="2" id="KW-1185">Reference proteome</keyword>
<gene>
    <name evidence="1" type="ORF">JYE49_04130</name>
</gene>
<proteinExistence type="predicted"/>
<name>A0AC61MXY7_9FIRM</name>
<protein>
    <submittedName>
        <fullName evidence="1">YdcF family protein</fullName>
    </submittedName>
</protein>
<sequence length="210" mass="23475">MKRKRKHLLPLPARIIILLVTLAVVAYTGIIGYVCINERSVQTTVPEKDSYDAIIVLGAQVKKDGTPNVQLSWRLDAACEAYGRKAVPVVVCGAQGRDEPVTEAEAMKKYLMAKDIPETDILMDPESFNTNQNLKNAATLLKDIPDVRKVLIVTSDYHVPRALALAKDLGYEACGLGSPCKPEYWLRNHAREALSWCKYWAVKYLHLPLE</sequence>
<dbReference type="EMBL" id="CP068393">
    <property type="protein sequence ID" value="QUC67895.1"/>
    <property type="molecule type" value="Genomic_DNA"/>
</dbReference>
<evidence type="ECO:0000313" key="2">
    <source>
        <dbReference type="Proteomes" id="UP000682782"/>
    </source>
</evidence>
<organism evidence="1 2">
    <name type="scientific">Aristaeella hokkaidonensis</name>
    <dbReference type="NCBI Taxonomy" id="3046382"/>
    <lineage>
        <taxon>Bacteria</taxon>
        <taxon>Bacillati</taxon>
        <taxon>Bacillota</taxon>
        <taxon>Clostridia</taxon>
        <taxon>Eubacteriales</taxon>
        <taxon>Aristaeellaceae</taxon>
        <taxon>Aristaeella</taxon>
    </lineage>
</organism>